<dbReference type="InterPro" id="IPR039175">
    <property type="entry name" value="TIM22"/>
</dbReference>
<sequence length="214" mass="22419">MAARRGREWDADELGSPPSTPLAAPVVCLLRSAGDLAAGAFVGSLVGYGQGLITNKGVKASLNNAGSTAKTFAALAGVQSFIMCLMKRLRGKDDSMHLTAFSCLCNLIKKQLCLINLILTFAVINAGVAGCSTGLALSFPGAPQAMFHSCVTFAAFSCIMDGLNKQQAAMALTLDRTSVTNKHHDVLPPFSLPPLMDARDALASFCQTSVKSKH</sequence>
<keyword evidence="4 5" id="KW-0472">Membrane</keyword>
<proteinExistence type="predicted"/>
<keyword evidence="3 5" id="KW-1133">Transmembrane helix</keyword>
<dbReference type="GO" id="GO:0042721">
    <property type="term" value="C:TIM22 mitochondrial import inner membrane insertion complex"/>
    <property type="evidence" value="ECO:0007669"/>
    <property type="project" value="InterPro"/>
</dbReference>
<dbReference type="AlphaFoldDB" id="A0AAV5BEG9"/>
<comment type="caution">
    <text evidence="6">The sequence shown here is derived from an EMBL/GenBank/DDBJ whole genome shotgun (WGS) entry which is preliminary data.</text>
</comment>
<comment type="subcellular location">
    <subcellularLocation>
        <location evidence="1">Membrane</location>
        <topology evidence="1">Multi-pass membrane protein</topology>
    </subcellularLocation>
</comment>
<reference evidence="6" key="2">
    <citation type="submission" date="2021-12" db="EMBL/GenBank/DDBJ databases">
        <title>Resequencing data analysis of finger millet.</title>
        <authorList>
            <person name="Hatakeyama M."/>
            <person name="Aluri S."/>
            <person name="Balachadran M.T."/>
            <person name="Sivarajan S.R."/>
            <person name="Poveda L."/>
            <person name="Shimizu-Inatsugi R."/>
            <person name="Schlapbach R."/>
            <person name="Sreeman S.M."/>
            <person name="Shimizu K.K."/>
        </authorList>
    </citation>
    <scope>NUCLEOTIDE SEQUENCE</scope>
</reference>
<evidence type="ECO:0000256" key="5">
    <source>
        <dbReference type="SAM" id="Phobius"/>
    </source>
</evidence>
<evidence type="ECO:0000256" key="2">
    <source>
        <dbReference type="ARBA" id="ARBA00022692"/>
    </source>
</evidence>
<dbReference type="GO" id="GO:0045036">
    <property type="term" value="P:protein targeting to chloroplast"/>
    <property type="evidence" value="ECO:0007669"/>
    <property type="project" value="TreeGrafter"/>
</dbReference>
<evidence type="ECO:0000256" key="3">
    <source>
        <dbReference type="ARBA" id="ARBA00022989"/>
    </source>
</evidence>
<feature type="transmembrane region" description="Helical" evidence="5">
    <location>
        <begin position="114"/>
        <end position="139"/>
    </location>
</feature>
<dbReference type="PANTHER" id="PTHR14110:SF16">
    <property type="entry name" value="PROTEIN TRANSLOCASE_ PROTEIN TRANSPORTER"/>
    <property type="match status" value="1"/>
</dbReference>
<dbReference type="GO" id="GO:0008320">
    <property type="term" value="F:protein transmembrane transporter activity"/>
    <property type="evidence" value="ECO:0007669"/>
    <property type="project" value="TreeGrafter"/>
</dbReference>
<protein>
    <submittedName>
        <fullName evidence="6">Uncharacterized protein</fullName>
    </submittedName>
</protein>
<dbReference type="GO" id="GO:0045039">
    <property type="term" value="P:protein insertion into mitochondrial inner membrane"/>
    <property type="evidence" value="ECO:0007669"/>
    <property type="project" value="InterPro"/>
</dbReference>
<accession>A0AAV5BEG9</accession>
<gene>
    <name evidence="6" type="primary">ga00044</name>
    <name evidence="6" type="ORF">PR202_ga00044</name>
</gene>
<reference evidence="6" key="1">
    <citation type="journal article" date="2018" name="DNA Res.">
        <title>Multiple hybrid de novo genome assembly of finger millet, an orphan allotetraploid crop.</title>
        <authorList>
            <person name="Hatakeyama M."/>
            <person name="Aluri S."/>
            <person name="Balachadran M.T."/>
            <person name="Sivarajan S.R."/>
            <person name="Patrignani A."/>
            <person name="Gruter S."/>
            <person name="Poveda L."/>
            <person name="Shimizu-Inatsugi R."/>
            <person name="Baeten J."/>
            <person name="Francoijs K.J."/>
            <person name="Nataraja K.N."/>
            <person name="Reddy Y.A.N."/>
            <person name="Phadnis S."/>
            <person name="Ravikumar R.L."/>
            <person name="Schlapbach R."/>
            <person name="Sreeman S.M."/>
            <person name="Shimizu K.K."/>
        </authorList>
    </citation>
    <scope>NUCLEOTIDE SEQUENCE</scope>
</reference>
<organism evidence="6 7">
    <name type="scientific">Eleusine coracana subsp. coracana</name>
    <dbReference type="NCBI Taxonomy" id="191504"/>
    <lineage>
        <taxon>Eukaryota</taxon>
        <taxon>Viridiplantae</taxon>
        <taxon>Streptophyta</taxon>
        <taxon>Embryophyta</taxon>
        <taxon>Tracheophyta</taxon>
        <taxon>Spermatophyta</taxon>
        <taxon>Magnoliopsida</taxon>
        <taxon>Liliopsida</taxon>
        <taxon>Poales</taxon>
        <taxon>Poaceae</taxon>
        <taxon>PACMAD clade</taxon>
        <taxon>Chloridoideae</taxon>
        <taxon>Cynodonteae</taxon>
        <taxon>Eleusininae</taxon>
        <taxon>Eleusine</taxon>
    </lineage>
</organism>
<dbReference type="Proteomes" id="UP001054889">
    <property type="component" value="Unassembled WGS sequence"/>
</dbReference>
<evidence type="ECO:0000313" key="7">
    <source>
        <dbReference type="Proteomes" id="UP001054889"/>
    </source>
</evidence>
<dbReference type="GO" id="GO:0009941">
    <property type="term" value="C:chloroplast envelope"/>
    <property type="evidence" value="ECO:0007669"/>
    <property type="project" value="TreeGrafter"/>
</dbReference>
<keyword evidence="7" id="KW-1185">Reference proteome</keyword>
<name>A0AAV5BEG9_ELECO</name>
<dbReference type="PANTHER" id="PTHR14110">
    <property type="entry name" value="MITOCHONDRIAL IMPORT INNER MEMBRANE TRANSLOCASE SUBUNIT TIM22"/>
    <property type="match status" value="1"/>
</dbReference>
<evidence type="ECO:0000256" key="1">
    <source>
        <dbReference type="ARBA" id="ARBA00004141"/>
    </source>
</evidence>
<evidence type="ECO:0000313" key="6">
    <source>
        <dbReference type="EMBL" id="GJM84382.1"/>
    </source>
</evidence>
<keyword evidence="2 5" id="KW-0812">Transmembrane</keyword>
<evidence type="ECO:0000256" key="4">
    <source>
        <dbReference type="ARBA" id="ARBA00023136"/>
    </source>
</evidence>
<dbReference type="EMBL" id="BQKI01000001">
    <property type="protein sequence ID" value="GJM84382.1"/>
    <property type="molecule type" value="Genomic_DNA"/>
</dbReference>